<dbReference type="EMBL" id="QUTA01003217">
    <property type="protein sequence ID" value="RHY24484.1"/>
    <property type="molecule type" value="Genomic_DNA"/>
</dbReference>
<name>A0A397BX31_APHAT</name>
<dbReference type="Gene3D" id="2.160.20.120">
    <property type="match status" value="1"/>
</dbReference>
<evidence type="ECO:0000313" key="8">
    <source>
        <dbReference type="Proteomes" id="UP000283543"/>
    </source>
</evidence>
<evidence type="ECO:0000313" key="5">
    <source>
        <dbReference type="EMBL" id="RHY71595.1"/>
    </source>
</evidence>
<protein>
    <submittedName>
        <fullName evidence="3">Uncharacterized protein</fullName>
    </submittedName>
</protein>
<organism evidence="3 6">
    <name type="scientific">Aphanomyces astaci</name>
    <name type="common">Crayfish plague agent</name>
    <dbReference type="NCBI Taxonomy" id="112090"/>
    <lineage>
        <taxon>Eukaryota</taxon>
        <taxon>Sar</taxon>
        <taxon>Stramenopiles</taxon>
        <taxon>Oomycota</taxon>
        <taxon>Saprolegniomycetes</taxon>
        <taxon>Saprolegniales</taxon>
        <taxon>Verrucalvaceae</taxon>
        <taxon>Aphanomyces</taxon>
    </lineage>
</organism>
<dbReference type="EMBL" id="QUTB01003095">
    <property type="protein sequence ID" value="RHY69652.1"/>
    <property type="molecule type" value="Genomic_DNA"/>
</dbReference>
<gene>
    <name evidence="3" type="ORF">DYB25_007899</name>
    <name evidence="5" type="ORF">DYB30_007501</name>
    <name evidence="4" type="ORF">DYB34_006444</name>
</gene>
<evidence type="ECO:0000256" key="1">
    <source>
        <dbReference type="SAM" id="MobiDB-lite"/>
    </source>
</evidence>
<evidence type="ECO:0000256" key="2">
    <source>
        <dbReference type="SAM" id="Phobius"/>
    </source>
</evidence>
<comment type="caution">
    <text evidence="3">The sequence shown here is derived from an EMBL/GenBank/DDBJ whole genome shotgun (WGS) entry which is preliminary data.</text>
</comment>
<keyword evidence="2" id="KW-0472">Membrane</keyword>
<keyword evidence="2" id="KW-0812">Transmembrane</keyword>
<dbReference type="Proteomes" id="UP000283543">
    <property type="component" value="Unassembled WGS sequence"/>
</dbReference>
<evidence type="ECO:0000313" key="3">
    <source>
        <dbReference type="EMBL" id="RHY24484.1"/>
    </source>
</evidence>
<dbReference type="PANTHER" id="PTHR39200">
    <property type="entry name" value="HYPOTHETICAL EXPORTED PROTEIN"/>
    <property type="match status" value="1"/>
</dbReference>
<dbReference type="VEuPathDB" id="FungiDB:H257_07373"/>
<feature type="transmembrane region" description="Helical" evidence="2">
    <location>
        <begin position="375"/>
        <end position="394"/>
    </location>
</feature>
<dbReference type="EMBL" id="QUTD01003715">
    <property type="protein sequence ID" value="RHY71595.1"/>
    <property type="molecule type" value="Genomic_DNA"/>
</dbReference>
<sequence length="408" mass="41845">MSLSQSWTLDNSNNDVAAELHQVLLGLPGPVFVTAGDSADAFTFRVTTDTQAVLDNIELFTELGSPLLQVTAASFDATKFPNATFLGELTVPSHRLQGIECAGNGACVVATGTHTVDADLSLKVSGSGTLFVSTNDITARFIKVENEGAGNVQWSANRVASQSLKVSTTGSGSVLISSPAEIVPQAVDVQVKGTGSVYFGGKPFNTPTVTSGVSGTGNVTFLPTAVCGTHNISISGVGGVYAGSLKAQNTSVSITGGGRAVVKSVNALYTNGAGDVTYVTPKPVIIEAERSLFNKGPVLTTVNFYAPFASLQLPAHEATQVGVKVLATQAPTTAVPEFSSVPSTTGGTEGSLVPKVSQGAAPSSSTDVAATDFNGLLWFVGGLGLAIVVVVVLLRRHLGNKRKEYTPV</sequence>
<dbReference type="PANTHER" id="PTHR39200:SF1">
    <property type="entry name" value="AUTO-TRANSPORTER ADHESIN HEAD GIN DOMAIN-CONTAINING PROTEIN-RELATED"/>
    <property type="match status" value="1"/>
</dbReference>
<proteinExistence type="predicted"/>
<evidence type="ECO:0000313" key="4">
    <source>
        <dbReference type="EMBL" id="RHY69652.1"/>
    </source>
</evidence>
<feature type="region of interest" description="Disordered" evidence="1">
    <location>
        <begin position="338"/>
        <end position="358"/>
    </location>
</feature>
<reference evidence="6 7" key="1">
    <citation type="submission" date="2018-08" db="EMBL/GenBank/DDBJ databases">
        <title>Aphanomyces genome sequencing and annotation.</title>
        <authorList>
            <person name="Minardi D."/>
            <person name="Oidtmann B."/>
            <person name="Van Der Giezen M."/>
            <person name="Studholme D.J."/>
        </authorList>
    </citation>
    <scope>NUCLEOTIDE SEQUENCE [LARGE SCALE GENOMIC DNA]</scope>
    <source>
        <strain evidence="5 7">D2</strain>
        <strain evidence="4 8">Si</strain>
        <strain evidence="3 6">Yx</strain>
    </source>
</reference>
<keyword evidence="2" id="KW-1133">Transmembrane helix</keyword>
<accession>A0A397BX31</accession>
<dbReference type="Proteomes" id="UP000266239">
    <property type="component" value="Unassembled WGS sequence"/>
</dbReference>
<evidence type="ECO:0000313" key="6">
    <source>
        <dbReference type="Proteomes" id="UP000266239"/>
    </source>
</evidence>
<dbReference type="Proteomes" id="UP000266643">
    <property type="component" value="Unassembled WGS sequence"/>
</dbReference>
<dbReference type="AlphaFoldDB" id="A0A397BX31"/>
<evidence type="ECO:0000313" key="7">
    <source>
        <dbReference type="Proteomes" id="UP000266643"/>
    </source>
</evidence>